<dbReference type="Proteomes" id="UP000501868">
    <property type="component" value="Chromosome"/>
</dbReference>
<sequence>MLKADGGGSSLLINLNPDEITTIFQYLQDIITELETNAVPTIEKLGNIDYYTEGKAKKTMEVYAEANQKVMDLYDNYSRAATLVIDILNTMMQADEAIAEQIIAKLGV</sequence>
<gene>
    <name evidence="1" type="ORF">HFZ78_05215</name>
</gene>
<name>A0A6H1NY65_PRIMG</name>
<dbReference type="EMBL" id="CP051128">
    <property type="protein sequence ID" value="QIZ06198.1"/>
    <property type="molecule type" value="Genomic_DNA"/>
</dbReference>
<accession>A0A6H1NY65</accession>
<reference evidence="1 2" key="1">
    <citation type="submission" date="2020-04" db="EMBL/GenBank/DDBJ databases">
        <title>Genome-Wide Identification of 5-Methylcytosine Sites in Bacterial Genomes By High-Throughput Sequencing of MspJI Restriction Fragments.</title>
        <authorList>
            <person name="Wu V."/>
        </authorList>
    </citation>
    <scope>NUCLEOTIDE SEQUENCE [LARGE SCALE GENOMIC DNA]</scope>
    <source>
        <strain evidence="1 2">S2</strain>
    </source>
</reference>
<organism evidence="1 2">
    <name type="scientific">Priestia megaterium</name>
    <name type="common">Bacillus megaterium</name>
    <dbReference type="NCBI Taxonomy" id="1404"/>
    <lineage>
        <taxon>Bacteria</taxon>
        <taxon>Bacillati</taxon>
        <taxon>Bacillota</taxon>
        <taxon>Bacilli</taxon>
        <taxon>Bacillales</taxon>
        <taxon>Bacillaceae</taxon>
        <taxon>Priestia</taxon>
    </lineage>
</organism>
<dbReference type="AlphaFoldDB" id="A0A6H1NY65"/>
<protein>
    <submittedName>
        <fullName evidence="1">Uncharacterized protein</fullName>
    </submittedName>
</protein>
<evidence type="ECO:0000313" key="2">
    <source>
        <dbReference type="Proteomes" id="UP000501868"/>
    </source>
</evidence>
<evidence type="ECO:0000313" key="1">
    <source>
        <dbReference type="EMBL" id="QIZ06198.1"/>
    </source>
</evidence>
<reference evidence="1 2" key="2">
    <citation type="submission" date="2020-04" db="EMBL/GenBank/DDBJ databases">
        <authorList>
            <person name="Fomenkov A."/>
            <person name="Anton B.P."/>
            <person name="Roberts R.J."/>
        </authorList>
    </citation>
    <scope>NUCLEOTIDE SEQUENCE [LARGE SCALE GENOMIC DNA]</scope>
    <source>
        <strain evidence="1 2">S2</strain>
    </source>
</reference>
<proteinExistence type="predicted"/>